<comment type="caution">
    <text evidence="1">The sequence shown here is derived from an EMBL/GenBank/DDBJ whole genome shotgun (WGS) entry which is preliminary data.</text>
</comment>
<dbReference type="Proteomes" id="UP000317327">
    <property type="component" value="Unassembled WGS sequence"/>
</dbReference>
<evidence type="ECO:0000313" key="2">
    <source>
        <dbReference type="Proteomes" id="UP000317327"/>
    </source>
</evidence>
<dbReference type="SUPFAM" id="SSF53756">
    <property type="entry name" value="UDP-Glycosyltransferase/glycogen phosphorylase"/>
    <property type="match status" value="1"/>
</dbReference>
<proteinExistence type="predicted"/>
<reference evidence="1 2" key="1">
    <citation type="submission" date="2019-01" db="EMBL/GenBank/DDBJ databases">
        <title>Whole genome shotgun sequencing of Pseudomonas spp. isolated by its ability to degrade furfural.</title>
        <authorList>
            <person name="Donoso R."/>
            <person name="Farkas C."/>
            <person name="Villegas P."/>
            <person name="Gonzales-Toro F."/>
            <person name="Guajardo-Parra M."/>
            <person name="Araya-Nail M."/>
            <person name="Morgante V."/>
            <person name="Perez-Pantoja D."/>
        </authorList>
    </citation>
    <scope>NUCLEOTIDE SEQUENCE [LARGE SCALE GENOMIC DNA]</scope>
    <source>
        <strain evidence="1 2">VN231</strain>
    </source>
</reference>
<dbReference type="Pfam" id="PF13692">
    <property type="entry name" value="Glyco_trans_1_4"/>
    <property type="match status" value="1"/>
</dbReference>
<sequence length="396" mass="43544">MNILFGHDHVFYYDSDGVFYSGGGLPSVVWERYLSVFDSITVVGRDGGVVDLSTCSSMAVSSCKGVEFSLVKSVSTIKAKLFGDKVVRAIVANLVASHDAVIARLSSEIGLLLILEARSQGKPYAVELVDCPFDALWGFGGVKAKIYAPFFAWQVRAAMKKSLFSLYVTKHFLQGRYPSPNARTVDCSNVQISEISCSVIERRLSRLDLNSAILRIGLIGSLSGNLKGIETALRSLAVLFHRGIDFEFHVLGSGDPQPYIRQAEKLGISDKVYFDGVLPSGGPVLEWLDNIDIYIHPSLKEGLPRALIEAMSRGCPAVATNIAGTPELLSDSFLIQRHDYRALANKISLFIAEPATRRAQAVANFQMAKNYYADILADKRVRFWVDFARYVQGSNK</sequence>
<dbReference type="EMBL" id="SCFV01000014">
    <property type="protein sequence ID" value="TRO12144.1"/>
    <property type="molecule type" value="Genomic_DNA"/>
</dbReference>
<dbReference type="RefSeq" id="WP_143502944.1">
    <property type="nucleotide sequence ID" value="NZ_SCFV01000014.1"/>
</dbReference>
<dbReference type="PANTHER" id="PTHR12526">
    <property type="entry name" value="GLYCOSYLTRANSFERASE"/>
    <property type="match status" value="1"/>
</dbReference>
<evidence type="ECO:0000313" key="1">
    <source>
        <dbReference type="EMBL" id="TRO12144.1"/>
    </source>
</evidence>
<name>A0ABD7RNN0_ECTME</name>
<organism evidence="1 2">
    <name type="scientific">Ectopseudomonas mendocina</name>
    <name type="common">Pseudomonas mendocina</name>
    <dbReference type="NCBI Taxonomy" id="300"/>
    <lineage>
        <taxon>Bacteria</taxon>
        <taxon>Pseudomonadati</taxon>
        <taxon>Pseudomonadota</taxon>
        <taxon>Gammaproteobacteria</taxon>
        <taxon>Pseudomonadales</taxon>
        <taxon>Pseudomonadaceae</taxon>
        <taxon>Ectopseudomonas</taxon>
    </lineage>
</organism>
<protein>
    <submittedName>
        <fullName evidence="1">Glycosyltransferase</fullName>
    </submittedName>
</protein>
<dbReference type="Gene3D" id="3.40.50.2000">
    <property type="entry name" value="Glycogen Phosphorylase B"/>
    <property type="match status" value="1"/>
</dbReference>
<dbReference type="PANTHER" id="PTHR12526:SF630">
    <property type="entry name" value="GLYCOSYLTRANSFERASE"/>
    <property type="match status" value="1"/>
</dbReference>
<gene>
    <name evidence="1" type="ORF">EQ836_23265</name>
</gene>
<dbReference type="AlphaFoldDB" id="A0ABD7RNN0"/>
<accession>A0ABD7RNN0</accession>